<sequence length="593" mass="65286">MRKCSGVLLVLTLAALLLLFSPSPAPTPPPTTAAAGPVAHLLPSLPGLSVLYPPPANSSAHLSWRLLRPLLLRSDALPGTAEGVLEAASAWRNLTLALAEEGQRTHGSLSRGASCPASVEGDPRAGSARIPCGFVEGSAVTVVGVPREGAARFVVELVGAAGEVVVRVNVSLAAAGMVVEQSSWTPQAGWGEGERCPPVGDVGSSNSSLQRSAVDGLVRCNEKAGPNTILDGNNTMVNVTQHQPYDEKRPRGREHVSGGFAILEGEPFTATLWTGVEGFHMTVNGKHETSFAYRERLEPWSVAEVKVSGDLELLSFLVNGLPVSEDVDMASVEILKAPPLPKKRIFFMVGVFSTGNNFKRRMALRRTWMQYEAVRSGDVVVRFFTGLHKNDQVNMELWQEALMYGDIQLMPFVDYYTLISLKTIAISMFGTHIVPAKYIMKTDDDAFVRIDEVISSLKKSKSSGLLYGFISFQSSPHRDEKSKWFISQKEWPFAMYPPWAHGPGYVISRDIAKFIVRGHQERTLQLFKLEDVAMGIWIQQYKNSGQQVNYVTDDRFYNEGCDADYVLAHYQSPRLMMCLWEKLTTEYQPVCCE</sequence>
<dbReference type="GO" id="GO:0000139">
    <property type="term" value="C:Golgi membrane"/>
    <property type="evidence" value="ECO:0007669"/>
    <property type="project" value="UniProtKB-SubCell"/>
</dbReference>
<keyword evidence="11" id="KW-0472">Membrane</keyword>
<evidence type="ECO:0000256" key="11">
    <source>
        <dbReference type="ARBA" id="ARBA00023136"/>
    </source>
</evidence>
<dbReference type="PROSITE" id="PS51304">
    <property type="entry name" value="GALECTIN"/>
    <property type="match status" value="1"/>
</dbReference>
<dbReference type="Pfam" id="PF01762">
    <property type="entry name" value="Galactosyl_T"/>
    <property type="match status" value="1"/>
</dbReference>
<dbReference type="InterPro" id="IPR002659">
    <property type="entry name" value="Glyco_trans_31"/>
</dbReference>
<dbReference type="EMBL" id="RWGY01000026">
    <property type="protein sequence ID" value="TVU21078.1"/>
    <property type="molecule type" value="Genomic_DNA"/>
</dbReference>
<evidence type="ECO:0000259" key="15">
    <source>
        <dbReference type="PROSITE" id="PS51304"/>
    </source>
</evidence>
<feature type="chain" id="PRO_5023930263" description="Galectin domain-containing protein" evidence="14">
    <location>
        <begin position="26"/>
        <end position="593"/>
    </location>
</feature>
<keyword evidence="8" id="KW-0735">Signal-anchor</keyword>
<dbReference type="Pfam" id="PF00337">
    <property type="entry name" value="Gal-bind_lectin"/>
    <property type="match status" value="1"/>
</dbReference>
<comment type="cofactor">
    <cofactor evidence="1">
        <name>Mn(2+)</name>
        <dbReference type="ChEBI" id="CHEBI:29035"/>
    </cofactor>
</comment>
<comment type="pathway">
    <text evidence="3">Protein modification; protein glycosylation.</text>
</comment>
<dbReference type="GO" id="GO:0030246">
    <property type="term" value="F:carbohydrate binding"/>
    <property type="evidence" value="ECO:0007669"/>
    <property type="project" value="InterPro"/>
</dbReference>
<keyword evidence="6" id="KW-0808">Transferase</keyword>
<evidence type="ECO:0000256" key="1">
    <source>
        <dbReference type="ARBA" id="ARBA00001936"/>
    </source>
</evidence>
<proteinExistence type="inferred from homology"/>
<gene>
    <name evidence="16" type="ORF">EJB05_30692</name>
</gene>
<comment type="caution">
    <text evidence="16">The sequence shown here is derived from an EMBL/GenBank/DDBJ whole genome shotgun (WGS) entry which is preliminary data.</text>
</comment>
<evidence type="ECO:0000256" key="10">
    <source>
        <dbReference type="ARBA" id="ARBA00023034"/>
    </source>
</evidence>
<evidence type="ECO:0000256" key="14">
    <source>
        <dbReference type="SAM" id="SignalP"/>
    </source>
</evidence>
<dbReference type="PANTHER" id="PTHR11214">
    <property type="entry name" value="BETA-1,3-N-ACETYLGLUCOSAMINYLTRANSFERASE"/>
    <property type="match status" value="1"/>
</dbReference>
<keyword evidence="17" id="KW-1185">Reference proteome</keyword>
<dbReference type="PANTHER" id="PTHR11214:SF3">
    <property type="entry name" value="BETA-1,3-GALACTOSYLTRANSFERASE 6"/>
    <property type="match status" value="1"/>
</dbReference>
<dbReference type="CDD" id="cd00070">
    <property type="entry name" value="GLECT"/>
    <property type="match status" value="1"/>
</dbReference>
<keyword evidence="12" id="KW-0325">Glycoprotein</keyword>
<keyword evidence="9" id="KW-1133">Transmembrane helix</keyword>
<dbReference type="UniPathway" id="UPA00378"/>
<dbReference type="Proteomes" id="UP000324897">
    <property type="component" value="Unassembled WGS sequence"/>
</dbReference>
<dbReference type="FunFam" id="3.90.550.50:FF:000015">
    <property type="entry name" value="Beta-1,3-galactosyltransferase GALT1"/>
    <property type="match status" value="1"/>
</dbReference>
<dbReference type="OrthoDB" id="2139606at2759"/>
<dbReference type="Gramene" id="TVU21078">
    <property type="protein sequence ID" value="TVU21078"/>
    <property type="gene ID" value="EJB05_30692"/>
</dbReference>
<comment type="similarity">
    <text evidence="4">Belongs to the glycosyltransferase 31 family.</text>
</comment>
<accession>A0A5J9UD81</accession>
<dbReference type="InterPro" id="IPR001079">
    <property type="entry name" value="Galectin_CRD"/>
</dbReference>
<protein>
    <recommendedName>
        <fullName evidence="15">Galectin domain-containing protein</fullName>
    </recommendedName>
</protein>
<dbReference type="Gene3D" id="2.60.120.200">
    <property type="match status" value="1"/>
</dbReference>
<dbReference type="Gene3D" id="3.90.550.50">
    <property type="match status" value="1"/>
</dbReference>
<dbReference type="GO" id="GO:1990714">
    <property type="term" value="F:hydroxyproline O-galactosyltransferase activity"/>
    <property type="evidence" value="ECO:0007669"/>
    <property type="project" value="EnsemblPlants"/>
</dbReference>
<evidence type="ECO:0000313" key="16">
    <source>
        <dbReference type="EMBL" id="TVU21078.1"/>
    </source>
</evidence>
<dbReference type="SUPFAM" id="SSF49899">
    <property type="entry name" value="Concanavalin A-like lectins/glucanases"/>
    <property type="match status" value="1"/>
</dbReference>
<keyword evidence="13" id="KW-0464">Manganese</keyword>
<keyword evidence="7" id="KW-0812">Transmembrane</keyword>
<dbReference type="GO" id="GO:0080147">
    <property type="term" value="P:root hair cell development"/>
    <property type="evidence" value="ECO:0007669"/>
    <property type="project" value="EnsemblPlants"/>
</dbReference>
<evidence type="ECO:0000313" key="17">
    <source>
        <dbReference type="Proteomes" id="UP000324897"/>
    </source>
</evidence>
<evidence type="ECO:0000256" key="3">
    <source>
        <dbReference type="ARBA" id="ARBA00004922"/>
    </source>
</evidence>
<feature type="non-terminal residue" evidence="16">
    <location>
        <position position="1"/>
    </location>
</feature>
<comment type="subcellular location">
    <subcellularLocation>
        <location evidence="2">Golgi apparatus membrane</location>
        <topology evidence="2">Single-pass type II membrane protein</topology>
    </subcellularLocation>
</comment>
<evidence type="ECO:0000256" key="9">
    <source>
        <dbReference type="ARBA" id="ARBA00022989"/>
    </source>
</evidence>
<feature type="signal peptide" evidence="14">
    <location>
        <begin position="1"/>
        <end position="25"/>
    </location>
</feature>
<dbReference type="GO" id="GO:0180062">
    <property type="term" value="P:protein O-linked glycosylation via galactose"/>
    <property type="evidence" value="ECO:0007669"/>
    <property type="project" value="EnsemblPlants"/>
</dbReference>
<dbReference type="InterPro" id="IPR013320">
    <property type="entry name" value="ConA-like_dom_sf"/>
</dbReference>
<keyword evidence="10" id="KW-0333">Golgi apparatus</keyword>
<keyword evidence="14" id="KW-0732">Signal</keyword>
<evidence type="ECO:0000256" key="7">
    <source>
        <dbReference type="ARBA" id="ARBA00022692"/>
    </source>
</evidence>
<dbReference type="SMART" id="SM00908">
    <property type="entry name" value="Gal-bind_lectin"/>
    <property type="match status" value="1"/>
</dbReference>
<evidence type="ECO:0000256" key="8">
    <source>
        <dbReference type="ARBA" id="ARBA00022968"/>
    </source>
</evidence>
<dbReference type="GO" id="GO:0048354">
    <property type="term" value="P:mucilage biosynthetic process involved in seed coat development"/>
    <property type="evidence" value="ECO:0007669"/>
    <property type="project" value="EnsemblPlants"/>
</dbReference>
<evidence type="ECO:0000256" key="6">
    <source>
        <dbReference type="ARBA" id="ARBA00022679"/>
    </source>
</evidence>
<evidence type="ECO:0000256" key="12">
    <source>
        <dbReference type="ARBA" id="ARBA00023180"/>
    </source>
</evidence>
<evidence type="ECO:0000256" key="5">
    <source>
        <dbReference type="ARBA" id="ARBA00022676"/>
    </source>
</evidence>
<reference evidence="16 17" key="1">
    <citation type="journal article" date="2019" name="Sci. Rep.">
        <title>A high-quality genome of Eragrostis curvula grass provides insights into Poaceae evolution and supports new strategies to enhance forage quality.</title>
        <authorList>
            <person name="Carballo J."/>
            <person name="Santos B.A.C.M."/>
            <person name="Zappacosta D."/>
            <person name="Garbus I."/>
            <person name="Selva J.P."/>
            <person name="Gallo C.A."/>
            <person name="Diaz A."/>
            <person name="Albertini E."/>
            <person name="Caccamo M."/>
            <person name="Echenique V."/>
        </authorList>
    </citation>
    <scope>NUCLEOTIDE SEQUENCE [LARGE SCALE GENOMIC DNA]</scope>
    <source>
        <strain evidence="17">cv. Victoria</strain>
        <tissue evidence="16">Leaf</tissue>
    </source>
</reference>
<evidence type="ECO:0000256" key="4">
    <source>
        <dbReference type="ARBA" id="ARBA00008661"/>
    </source>
</evidence>
<keyword evidence="5" id="KW-0328">Glycosyltransferase</keyword>
<dbReference type="GO" id="GO:0010405">
    <property type="term" value="P:arabinogalactan protein metabolic process"/>
    <property type="evidence" value="ECO:0007669"/>
    <property type="project" value="EnsemblPlants"/>
</dbReference>
<evidence type="ECO:0000256" key="2">
    <source>
        <dbReference type="ARBA" id="ARBA00004323"/>
    </source>
</evidence>
<dbReference type="AlphaFoldDB" id="A0A5J9UD81"/>
<feature type="domain" description="Galectin" evidence="15">
    <location>
        <begin position="126"/>
        <end position="319"/>
    </location>
</feature>
<name>A0A5J9UD81_9POAL</name>
<organism evidence="16 17">
    <name type="scientific">Eragrostis curvula</name>
    <name type="common">weeping love grass</name>
    <dbReference type="NCBI Taxonomy" id="38414"/>
    <lineage>
        <taxon>Eukaryota</taxon>
        <taxon>Viridiplantae</taxon>
        <taxon>Streptophyta</taxon>
        <taxon>Embryophyta</taxon>
        <taxon>Tracheophyta</taxon>
        <taxon>Spermatophyta</taxon>
        <taxon>Magnoliopsida</taxon>
        <taxon>Liliopsida</taxon>
        <taxon>Poales</taxon>
        <taxon>Poaceae</taxon>
        <taxon>PACMAD clade</taxon>
        <taxon>Chloridoideae</taxon>
        <taxon>Eragrostideae</taxon>
        <taxon>Eragrostidinae</taxon>
        <taxon>Eragrostis</taxon>
    </lineage>
</organism>
<evidence type="ECO:0000256" key="13">
    <source>
        <dbReference type="ARBA" id="ARBA00023211"/>
    </source>
</evidence>